<evidence type="ECO:0000313" key="6">
    <source>
        <dbReference type="Proteomes" id="UP001596220"/>
    </source>
</evidence>
<keyword evidence="6" id="KW-1185">Reference proteome</keyword>
<proteinExistence type="predicted"/>
<keyword evidence="1 5" id="KW-0808">Transferase</keyword>
<dbReference type="InterPro" id="IPR000182">
    <property type="entry name" value="GNAT_dom"/>
</dbReference>
<sequence length="176" mass="19881">MPIARAREAVPRQPDRPPRVSDHMGTITVRPPRAEDRWPLVDVHVRARRSYYEGHLPESELAEWERGARANGYDLTRPGRVWLCAELDGGFAGFALVQPDGELKQLQVDPAHWGRGVGHALHEAALAELRAAGVGTAHLDVFAENRRARRFYLAHRWREVGHDGDAHVRMARDLDL</sequence>
<dbReference type="Gene3D" id="3.40.630.30">
    <property type="match status" value="1"/>
</dbReference>
<dbReference type="GO" id="GO:0016746">
    <property type="term" value="F:acyltransferase activity"/>
    <property type="evidence" value="ECO:0007669"/>
    <property type="project" value="UniProtKB-KW"/>
</dbReference>
<feature type="compositionally biased region" description="Basic and acidic residues" evidence="3">
    <location>
        <begin position="1"/>
        <end position="22"/>
    </location>
</feature>
<reference evidence="6" key="1">
    <citation type="journal article" date="2019" name="Int. J. Syst. Evol. Microbiol.">
        <title>The Global Catalogue of Microorganisms (GCM) 10K type strain sequencing project: providing services to taxonomists for standard genome sequencing and annotation.</title>
        <authorList>
            <consortium name="The Broad Institute Genomics Platform"/>
            <consortium name="The Broad Institute Genome Sequencing Center for Infectious Disease"/>
            <person name="Wu L."/>
            <person name="Ma J."/>
        </authorList>
    </citation>
    <scope>NUCLEOTIDE SEQUENCE [LARGE SCALE GENOMIC DNA]</scope>
    <source>
        <strain evidence="6">CGMCC 4.7246</strain>
    </source>
</reference>
<gene>
    <name evidence="5" type="ORF">ACFP3R_15270</name>
</gene>
<feature type="domain" description="N-acetyltransferase" evidence="4">
    <location>
        <begin position="27"/>
        <end position="175"/>
    </location>
</feature>
<dbReference type="RefSeq" id="WP_380636715.1">
    <property type="nucleotide sequence ID" value="NZ_JBHSQO010000013.1"/>
</dbReference>
<dbReference type="EC" id="2.3.-.-" evidence="5"/>
<dbReference type="PANTHER" id="PTHR43877">
    <property type="entry name" value="AMINOALKYLPHOSPHONATE N-ACETYLTRANSFERASE-RELATED-RELATED"/>
    <property type="match status" value="1"/>
</dbReference>
<evidence type="ECO:0000313" key="5">
    <source>
        <dbReference type="EMBL" id="MFC6090640.1"/>
    </source>
</evidence>
<feature type="region of interest" description="Disordered" evidence="3">
    <location>
        <begin position="1"/>
        <end position="26"/>
    </location>
</feature>
<name>A0ABW1P4W1_9PSEU</name>
<keyword evidence="2 5" id="KW-0012">Acyltransferase</keyword>
<evidence type="ECO:0000256" key="3">
    <source>
        <dbReference type="SAM" id="MobiDB-lite"/>
    </source>
</evidence>
<evidence type="ECO:0000259" key="4">
    <source>
        <dbReference type="PROSITE" id="PS51186"/>
    </source>
</evidence>
<dbReference type="InterPro" id="IPR016181">
    <property type="entry name" value="Acyl_CoA_acyltransferase"/>
</dbReference>
<dbReference type="PROSITE" id="PS51186">
    <property type="entry name" value="GNAT"/>
    <property type="match status" value="1"/>
</dbReference>
<dbReference type="Pfam" id="PF00583">
    <property type="entry name" value="Acetyltransf_1"/>
    <property type="match status" value="1"/>
</dbReference>
<dbReference type="InterPro" id="IPR050832">
    <property type="entry name" value="Bact_Acetyltransf"/>
</dbReference>
<dbReference type="Proteomes" id="UP001596220">
    <property type="component" value="Unassembled WGS sequence"/>
</dbReference>
<dbReference type="SUPFAM" id="SSF55729">
    <property type="entry name" value="Acyl-CoA N-acyltransferases (Nat)"/>
    <property type="match status" value="1"/>
</dbReference>
<dbReference type="CDD" id="cd04301">
    <property type="entry name" value="NAT_SF"/>
    <property type="match status" value="1"/>
</dbReference>
<dbReference type="EMBL" id="JBHSQO010000013">
    <property type="protein sequence ID" value="MFC6090640.1"/>
    <property type="molecule type" value="Genomic_DNA"/>
</dbReference>
<evidence type="ECO:0000256" key="2">
    <source>
        <dbReference type="ARBA" id="ARBA00023315"/>
    </source>
</evidence>
<dbReference type="PANTHER" id="PTHR43877:SF2">
    <property type="entry name" value="AMINOALKYLPHOSPHONATE N-ACETYLTRANSFERASE-RELATED"/>
    <property type="match status" value="1"/>
</dbReference>
<protein>
    <submittedName>
        <fullName evidence="5">GNAT family N-acetyltransferase</fullName>
        <ecNumber evidence="5">2.3.-.-</ecNumber>
    </submittedName>
</protein>
<comment type="caution">
    <text evidence="5">The sequence shown here is derived from an EMBL/GenBank/DDBJ whole genome shotgun (WGS) entry which is preliminary data.</text>
</comment>
<organism evidence="5 6">
    <name type="scientific">Saccharothrix lopnurensis</name>
    <dbReference type="NCBI Taxonomy" id="1670621"/>
    <lineage>
        <taxon>Bacteria</taxon>
        <taxon>Bacillati</taxon>
        <taxon>Actinomycetota</taxon>
        <taxon>Actinomycetes</taxon>
        <taxon>Pseudonocardiales</taxon>
        <taxon>Pseudonocardiaceae</taxon>
        <taxon>Saccharothrix</taxon>
    </lineage>
</organism>
<accession>A0ABW1P4W1</accession>
<evidence type="ECO:0000256" key="1">
    <source>
        <dbReference type="ARBA" id="ARBA00022679"/>
    </source>
</evidence>